<dbReference type="EMBL" id="NMUH01009869">
    <property type="protein sequence ID" value="MQM20490.1"/>
    <property type="molecule type" value="Genomic_DNA"/>
</dbReference>
<gene>
    <name evidence="1" type="ORF">Taro_053511</name>
</gene>
<sequence>MQYTRSIKRSPPSGLNTGFLEERDFINPKAPCVNVWKFQTAIQEHVLALSESGAEPVNATAR</sequence>
<evidence type="ECO:0000313" key="2">
    <source>
        <dbReference type="Proteomes" id="UP000652761"/>
    </source>
</evidence>
<dbReference type="Proteomes" id="UP000652761">
    <property type="component" value="Unassembled WGS sequence"/>
</dbReference>
<dbReference type="AlphaFoldDB" id="A0A843XN02"/>
<reference evidence="1" key="1">
    <citation type="submission" date="2017-07" db="EMBL/GenBank/DDBJ databases">
        <title>Taro Niue Genome Assembly and Annotation.</title>
        <authorList>
            <person name="Atibalentja N."/>
            <person name="Keating K."/>
            <person name="Fields C.J."/>
        </authorList>
    </citation>
    <scope>NUCLEOTIDE SEQUENCE</scope>
    <source>
        <strain evidence="1">Niue_2</strain>
        <tissue evidence="1">Leaf</tissue>
    </source>
</reference>
<protein>
    <submittedName>
        <fullName evidence="1">Uncharacterized protein</fullName>
    </submittedName>
</protein>
<proteinExistence type="predicted"/>
<keyword evidence="2" id="KW-1185">Reference proteome</keyword>
<comment type="caution">
    <text evidence="1">The sequence shown here is derived from an EMBL/GenBank/DDBJ whole genome shotgun (WGS) entry which is preliminary data.</text>
</comment>
<accession>A0A843XN02</accession>
<name>A0A843XN02_COLES</name>
<organism evidence="1 2">
    <name type="scientific">Colocasia esculenta</name>
    <name type="common">Wild taro</name>
    <name type="synonym">Arum esculentum</name>
    <dbReference type="NCBI Taxonomy" id="4460"/>
    <lineage>
        <taxon>Eukaryota</taxon>
        <taxon>Viridiplantae</taxon>
        <taxon>Streptophyta</taxon>
        <taxon>Embryophyta</taxon>
        <taxon>Tracheophyta</taxon>
        <taxon>Spermatophyta</taxon>
        <taxon>Magnoliopsida</taxon>
        <taxon>Liliopsida</taxon>
        <taxon>Araceae</taxon>
        <taxon>Aroideae</taxon>
        <taxon>Colocasieae</taxon>
        <taxon>Colocasia</taxon>
    </lineage>
</organism>
<evidence type="ECO:0000313" key="1">
    <source>
        <dbReference type="EMBL" id="MQM20490.1"/>
    </source>
</evidence>